<feature type="domain" description="Lactate/malate dehydrogenase C-terminal" evidence="4">
    <location>
        <begin position="39"/>
        <end position="97"/>
    </location>
</feature>
<dbReference type="Proteomes" id="UP001295469">
    <property type="component" value="Chromosome C03"/>
</dbReference>
<dbReference type="PANTHER" id="PTHR11540">
    <property type="entry name" value="MALATE AND LACTATE DEHYDROGENASE"/>
    <property type="match status" value="1"/>
</dbReference>
<keyword evidence="3" id="KW-0732">Signal</keyword>
<evidence type="ECO:0000256" key="2">
    <source>
        <dbReference type="ARBA" id="ARBA00023027"/>
    </source>
</evidence>
<dbReference type="AlphaFoldDB" id="A0A816ILN1"/>
<accession>A0A816ILN1</accession>
<feature type="signal peptide" evidence="3">
    <location>
        <begin position="1"/>
        <end position="18"/>
    </location>
</feature>
<evidence type="ECO:0000256" key="3">
    <source>
        <dbReference type="SAM" id="SignalP"/>
    </source>
</evidence>
<dbReference type="InterPro" id="IPR022383">
    <property type="entry name" value="Lactate/malate_DH_C"/>
</dbReference>
<evidence type="ECO:0000259" key="4">
    <source>
        <dbReference type="Pfam" id="PF02866"/>
    </source>
</evidence>
<name>A0A816ILN1_BRANA</name>
<reference evidence="5" key="1">
    <citation type="submission" date="2021-01" db="EMBL/GenBank/DDBJ databases">
        <authorList>
            <consortium name="Genoscope - CEA"/>
            <person name="William W."/>
        </authorList>
    </citation>
    <scope>NUCLEOTIDE SEQUENCE</scope>
</reference>
<dbReference type="SUPFAM" id="SSF56327">
    <property type="entry name" value="LDH C-terminal domain-like"/>
    <property type="match status" value="1"/>
</dbReference>
<protein>
    <submittedName>
        <fullName evidence="5">(rape) hypothetical protein</fullName>
    </submittedName>
</protein>
<gene>
    <name evidence="5" type="ORF">DARMORV10_C03P85140.1</name>
</gene>
<keyword evidence="2" id="KW-0520">NAD</keyword>
<dbReference type="InterPro" id="IPR015955">
    <property type="entry name" value="Lactate_DH/Glyco_Ohase_4_C"/>
</dbReference>
<proteinExistence type="predicted"/>
<dbReference type="SMR" id="A0A816ILN1"/>
<keyword evidence="1" id="KW-0560">Oxidoreductase</keyword>
<evidence type="ECO:0000256" key="1">
    <source>
        <dbReference type="ARBA" id="ARBA00023002"/>
    </source>
</evidence>
<feature type="chain" id="PRO_5032520751" evidence="3">
    <location>
        <begin position="19"/>
        <end position="178"/>
    </location>
</feature>
<dbReference type="GO" id="GO:0016616">
    <property type="term" value="F:oxidoreductase activity, acting on the CH-OH group of donors, NAD or NADP as acceptor"/>
    <property type="evidence" value="ECO:0007669"/>
    <property type="project" value="InterPro"/>
</dbReference>
<dbReference type="Pfam" id="PF02866">
    <property type="entry name" value="Ldh_1_C"/>
    <property type="match status" value="1"/>
</dbReference>
<evidence type="ECO:0000313" key="5">
    <source>
        <dbReference type="EMBL" id="CAF1711373.1"/>
    </source>
</evidence>
<sequence length="178" mass="19630">MMLVELILLWHALINTHSLLSLGFDKLVNAMVFYGLKQAEVMSHNPREVVVPVVGGHAIVTILPLLSQVKPPCSFTQKEIEYLTDRMENGGIEVVKSADACLKGLRGNANIVECAFVATHVTELPFFASKVHLGGCGVNEVYRLGPLNEYERMALEKAKKELEGVLRKVLALCRSKDS</sequence>
<organism evidence="5">
    <name type="scientific">Brassica napus</name>
    <name type="common">Rape</name>
    <dbReference type="NCBI Taxonomy" id="3708"/>
    <lineage>
        <taxon>Eukaryota</taxon>
        <taxon>Viridiplantae</taxon>
        <taxon>Streptophyta</taxon>
        <taxon>Embryophyta</taxon>
        <taxon>Tracheophyta</taxon>
        <taxon>Spermatophyta</taxon>
        <taxon>Magnoliopsida</taxon>
        <taxon>eudicotyledons</taxon>
        <taxon>Gunneridae</taxon>
        <taxon>Pentapetalae</taxon>
        <taxon>rosids</taxon>
        <taxon>malvids</taxon>
        <taxon>Brassicales</taxon>
        <taxon>Brassicaceae</taxon>
        <taxon>Brassiceae</taxon>
        <taxon>Brassica</taxon>
    </lineage>
</organism>
<dbReference type="EMBL" id="HG994367">
    <property type="protein sequence ID" value="CAF1711373.1"/>
    <property type="molecule type" value="Genomic_DNA"/>
</dbReference>
<dbReference type="PANTHER" id="PTHR11540:SF71">
    <property type="entry name" value="MALATE DEHYDROGENASE 1, PEROXISOMAL"/>
    <property type="match status" value="1"/>
</dbReference>
<dbReference type="Gene3D" id="3.90.110.10">
    <property type="entry name" value="Lactate dehydrogenase/glycoside hydrolase, family 4, C-terminal"/>
    <property type="match status" value="2"/>
</dbReference>